<sequence length="191" mass="22040">MGSLALTVLTLTLGMFFIFVGQFKITPQFFPDVHEDMRREFGRVNKVFPLYEMTGWRPFAKNYRMAVGIAEVVCGAILVLIPGRLKQLANLILLVIMMGAVYTHYVLHDKFDRMAPGLVFGLLLLTRLIIYRQVAQREQRSSVEKKAPKSDTEEEEEEEEVEQESEDQESQNNKVDKPKASRDKKKEKKNK</sequence>
<feature type="transmembrane region" description="Helical" evidence="14">
    <location>
        <begin position="113"/>
        <end position="130"/>
    </location>
</feature>
<evidence type="ECO:0000256" key="6">
    <source>
        <dbReference type="ARBA" id="ARBA00022824"/>
    </source>
</evidence>
<dbReference type="GO" id="GO:0031410">
    <property type="term" value="C:cytoplasmic vesicle"/>
    <property type="evidence" value="ECO:0007669"/>
    <property type="project" value="UniProtKB-SubCell"/>
</dbReference>
<evidence type="ECO:0000256" key="1">
    <source>
        <dbReference type="ARBA" id="ARBA00004477"/>
    </source>
</evidence>
<dbReference type="GO" id="GO:0051131">
    <property type="term" value="P:chaperone-mediated protein complex assembly"/>
    <property type="evidence" value="ECO:0007669"/>
    <property type="project" value="TreeGrafter"/>
</dbReference>
<evidence type="ECO:0000256" key="13">
    <source>
        <dbReference type="SAM" id="MobiDB-lite"/>
    </source>
</evidence>
<dbReference type="Pfam" id="PF13564">
    <property type="entry name" value="DoxX_2"/>
    <property type="match status" value="1"/>
</dbReference>
<dbReference type="InterPro" id="IPR040399">
    <property type="entry name" value="TMEM35A/B"/>
</dbReference>
<feature type="region of interest" description="Disordered" evidence="13">
    <location>
        <begin position="139"/>
        <end position="191"/>
    </location>
</feature>
<reference evidence="16" key="1">
    <citation type="submission" date="2021-02" db="EMBL/GenBank/DDBJ databases">
        <authorList>
            <person name="Nowell W R."/>
        </authorList>
    </citation>
    <scope>NUCLEOTIDE SEQUENCE</scope>
</reference>
<evidence type="ECO:0000313" key="16">
    <source>
        <dbReference type="EMBL" id="CAF4841985.1"/>
    </source>
</evidence>
<evidence type="ECO:0000256" key="2">
    <source>
        <dbReference type="ARBA" id="ARBA00004541"/>
    </source>
</evidence>
<evidence type="ECO:0000256" key="5">
    <source>
        <dbReference type="ARBA" id="ARBA00022692"/>
    </source>
</evidence>
<evidence type="ECO:0000313" key="15">
    <source>
        <dbReference type="EMBL" id="CAF3570030.1"/>
    </source>
</evidence>
<evidence type="ECO:0000256" key="11">
    <source>
        <dbReference type="ARBA" id="ARBA00023329"/>
    </source>
</evidence>
<evidence type="ECO:0000256" key="14">
    <source>
        <dbReference type="SAM" id="Phobius"/>
    </source>
</evidence>
<dbReference type="InterPro" id="IPR032808">
    <property type="entry name" value="DoxX"/>
</dbReference>
<evidence type="ECO:0000256" key="10">
    <source>
        <dbReference type="ARBA" id="ARBA00023186"/>
    </source>
</evidence>
<evidence type="ECO:0000256" key="4">
    <source>
        <dbReference type="ARBA" id="ARBA00006679"/>
    </source>
</evidence>
<evidence type="ECO:0000256" key="3">
    <source>
        <dbReference type="ARBA" id="ARBA00004585"/>
    </source>
</evidence>
<comment type="subcellular location">
    <subcellularLocation>
        <location evidence="2">Cytoplasmic vesicle</location>
    </subcellularLocation>
    <subcellularLocation>
        <location evidence="1">Endoplasmic reticulum membrane</location>
        <topology evidence="1">Multi-pass membrane protein</topology>
    </subcellularLocation>
    <subcellularLocation>
        <location evidence="3">Peroxisome membrane</location>
        <topology evidence="3">Multi-pass membrane protein</topology>
    </subcellularLocation>
</comment>
<comment type="similarity">
    <text evidence="4">Belongs to the DoxX family.</text>
</comment>
<keyword evidence="5 14" id="KW-0812">Transmembrane</keyword>
<protein>
    <recommendedName>
        <fullName evidence="12">Novel acetylcholine receptor chaperone</fullName>
    </recommendedName>
</protein>
<feature type="transmembrane region" description="Helical" evidence="14">
    <location>
        <begin position="63"/>
        <end position="81"/>
    </location>
</feature>
<dbReference type="EMBL" id="CAJNYV010003462">
    <property type="protein sequence ID" value="CAF3570030.1"/>
    <property type="molecule type" value="Genomic_DNA"/>
</dbReference>
<keyword evidence="6" id="KW-0256">Endoplasmic reticulum</keyword>
<dbReference type="GO" id="GO:0005778">
    <property type="term" value="C:peroxisomal membrane"/>
    <property type="evidence" value="ECO:0007669"/>
    <property type="project" value="UniProtKB-SubCell"/>
</dbReference>
<keyword evidence="11" id="KW-0968">Cytoplasmic vesicle</keyword>
<dbReference type="AlphaFoldDB" id="A0A821RJN5"/>
<evidence type="ECO:0000256" key="12">
    <source>
        <dbReference type="ARBA" id="ARBA00024424"/>
    </source>
</evidence>
<dbReference type="Proteomes" id="UP000663838">
    <property type="component" value="Unassembled WGS sequence"/>
</dbReference>
<keyword evidence="8 14" id="KW-0472">Membrane</keyword>
<dbReference type="GO" id="GO:0005789">
    <property type="term" value="C:endoplasmic reticulum membrane"/>
    <property type="evidence" value="ECO:0007669"/>
    <property type="project" value="UniProtKB-SubCell"/>
</dbReference>
<feature type="compositionally biased region" description="Basic and acidic residues" evidence="13">
    <location>
        <begin position="139"/>
        <end position="151"/>
    </location>
</feature>
<keyword evidence="10" id="KW-0143">Chaperone</keyword>
<keyword evidence="9" id="KW-0576">Peroxisome</keyword>
<feature type="compositionally biased region" description="Acidic residues" evidence="13">
    <location>
        <begin position="152"/>
        <end position="169"/>
    </location>
</feature>
<keyword evidence="7 14" id="KW-1133">Transmembrane helix</keyword>
<dbReference type="PANTHER" id="PTHR13163:SF0">
    <property type="entry name" value="NOVEL ACETYLCHOLINE RECEPTOR CHAPERONE"/>
    <property type="match status" value="1"/>
</dbReference>
<evidence type="ECO:0000256" key="8">
    <source>
        <dbReference type="ARBA" id="ARBA00023136"/>
    </source>
</evidence>
<dbReference type="EMBL" id="CAJOBS010002990">
    <property type="protein sequence ID" value="CAF4841985.1"/>
    <property type="molecule type" value="Genomic_DNA"/>
</dbReference>
<name>A0A821RJN5_9BILA</name>
<comment type="caution">
    <text evidence="16">The sequence shown here is derived from an EMBL/GenBank/DDBJ whole genome shotgun (WGS) entry which is preliminary data.</text>
</comment>
<evidence type="ECO:0000256" key="7">
    <source>
        <dbReference type="ARBA" id="ARBA00022989"/>
    </source>
</evidence>
<evidence type="ECO:0000313" key="17">
    <source>
        <dbReference type="Proteomes" id="UP000663838"/>
    </source>
</evidence>
<proteinExistence type="inferred from homology"/>
<organism evidence="16 17">
    <name type="scientific">Rotaria socialis</name>
    <dbReference type="NCBI Taxonomy" id="392032"/>
    <lineage>
        <taxon>Eukaryota</taxon>
        <taxon>Metazoa</taxon>
        <taxon>Spiralia</taxon>
        <taxon>Gnathifera</taxon>
        <taxon>Rotifera</taxon>
        <taxon>Eurotatoria</taxon>
        <taxon>Bdelloidea</taxon>
        <taxon>Philodinida</taxon>
        <taxon>Philodinidae</taxon>
        <taxon>Rotaria</taxon>
    </lineage>
</organism>
<dbReference type="PANTHER" id="PTHR13163">
    <property type="entry name" value="SPINAL CORD EXPRESSION PROTEIN 4"/>
    <property type="match status" value="1"/>
</dbReference>
<feature type="compositionally biased region" description="Basic residues" evidence="13">
    <location>
        <begin position="182"/>
        <end position="191"/>
    </location>
</feature>
<feature type="transmembrane region" description="Helical" evidence="14">
    <location>
        <begin position="88"/>
        <end position="107"/>
    </location>
</feature>
<accession>A0A821RJN5</accession>
<evidence type="ECO:0000256" key="9">
    <source>
        <dbReference type="ARBA" id="ARBA00023140"/>
    </source>
</evidence>
<dbReference type="GO" id="GO:2000010">
    <property type="term" value="P:positive regulation of protein localization to cell surface"/>
    <property type="evidence" value="ECO:0007669"/>
    <property type="project" value="TreeGrafter"/>
</dbReference>
<dbReference type="Proteomes" id="UP000663865">
    <property type="component" value="Unassembled WGS sequence"/>
</dbReference>
<gene>
    <name evidence="15" type="ORF">KIK155_LOCUS19391</name>
    <name evidence="16" type="ORF">TOA249_LOCUS26148</name>
</gene>